<proteinExistence type="predicted"/>
<dbReference type="Pfam" id="PF00583">
    <property type="entry name" value="Acetyltransf_1"/>
    <property type="match status" value="1"/>
</dbReference>
<gene>
    <name evidence="4" type="ORF">KL86CLO1_12004</name>
</gene>
<dbReference type="AlphaFoldDB" id="A0A212K0R7"/>
<evidence type="ECO:0000313" key="4">
    <source>
        <dbReference type="EMBL" id="SBW05218.1"/>
    </source>
</evidence>
<name>A0A212K0R7_9FIRM</name>
<keyword evidence="1 4" id="KW-0808">Transferase</keyword>
<dbReference type="InterPro" id="IPR000182">
    <property type="entry name" value="GNAT_dom"/>
</dbReference>
<protein>
    <submittedName>
        <fullName evidence="4">Acetyltransferase, GNAT family</fullName>
    </submittedName>
</protein>
<evidence type="ECO:0000259" key="3">
    <source>
        <dbReference type="PROSITE" id="PS51186"/>
    </source>
</evidence>
<dbReference type="Gene3D" id="3.40.630.30">
    <property type="match status" value="1"/>
</dbReference>
<feature type="domain" description="N-acetyltransferase" evidence="3">
    <location>
        <begin position="3"/>
        <end position="146"/>
    </location>
</feature>
<organism evidence="4">
    <name type="scientific">uncultured Eubacteriales bacterium</name>
    <dbReference type="NCBI Taxonomy" id="172733"/>
    <lineage>
        <taxon>Bacteria</taxon>
        <taxon>Bacillati</taxon>
        <taxon>Bacillota</taxon>
        <taxon>Clostridia</taxon>
        <taxon>Eubacteriales</taxon>
        <taxon>environmental samples</taxon>
    </lineage>
</organism>
<reference evidence="4" key="1">
    <citation type="submission" date="2016-04" db="EMBL/GenBank/DDBJ databases">
        <authorList>
            <person name="Evans L.H."/>
            <person name="Alamgir A."/>
            <person name="Owens N."/>
            <person name="Weber N.D."/>
            <person name="Virtaneva K."/>
            <person name="Barbian K."/>
            <person name="Babar A."/>
            <person name="Rosenke K."/>
        </authorList>
    </citation>
    <scope>NUCLEOTIDE SEQUENCE</scope>
    <source>
        <strain evidence="4">86</strain>
    </source>
</reference>
<dbReference type="SUPFAM" id="SSF55729">
    <property type="entry name" value="Acyl-CoA N-acyltransferases (Nat)"/>
    <property type="match status" value="1"/>
</dbReference>
<sequence length="146" mass="16335">MPLEIREVVTGDLPDLLFLYAHLHPEPSPKPDQVERAWSAILSDPNHHVLLGLEEGFPVSSCVLVVIPNLTRNARPYALIENVVTHPDFRGGGRATAVLRRAVSLAEEANCYKIMLLTGRKDASTLRFYQNAGFNSEDKTAFIRWL</sequence>
<dbReference type="PROSITE" id="PS51186">
    <property type="entry name" value="GNAT"/>
    <property type="match status" value="1"/>
</dbReference>
<dbReference type="InterPro" id="IPR016181">
    <property type="entry name" value="Acyl_CoA_acyltransferase"/>
</dbReference>
<keyword evidence="2" id="KW-0012">Acyltransferase</keyword>
<dbReference type="PANTHER" id="PTHR43877">
    <property type="entry name" value="AMINOALKYLPHOSPHONATE N-ACETYLTRANSFERASE-RELATED-RELATED"/>
    <property type="match status" value="1"/>
</dbReference>
<dbReference type="CDD" id="cd04301">
    <property type="entry name" value="NAT_SF"/>
    <property type="match status" value="1"/>
</dbReference>
<dbReference type="EMBL" id="FLUN01000001">
    <property type="protein sequence ID" value="SBW05218.1"/>
    <property type="molecule type" value="Genomic_DNA"/>
</dbReference>
<dbReference type="GO" id="GO:0016747">
    <property type="term" value="F:acyltransferase activity, transferring groups other than amino-acyl groups"/>
    <property type="evidence" value="ECO:0007669"/>
    <property type="project" value="InterPro"/>
</dbReference>
<dbReference type="PANTHER" id="PTHR43877:SF2">
    <property type="entry name" value="AMINOALKYLPHOSPHONATE N-ACETYLTRANSFERASE-RELATED"/>
    <property type="match status" value="1"/>
</dbReference>
<evidence type="ECO:0000256" key="1">
    <source>
        <dbReference type="ARBA" id="ARBA00022679"/>
    </source>
</evidence>
<dbReference type="InterPro" id="IPR050832">
    <property type="entry name" value="Bact_Acetyltransf"/>
</dbReference>
<evidence type="ECO:0000256" key="2">
    <source>
        <dbReference type="ARBA" id="ARBA00023315"/>
    </source>
</evidence>
<accession>A0A212K0R7</accession>